<dbReference type="HAMAP" id="MF_01256">
    <property type="entry name" value="YfiT_hydrol"/>
    <property type="match status" value="1"/>
</dbReference>
<dbReference type="NCBIfam" id="NF009807">
    <property type="entry name" value="PRK13291.1"/>
    <property type="match status" value="1"/>
</dbReference>
<dbReference type="Gene3D" id="1.20.120.450">
    <property type="entry name" value="dinb family like domain"/>
    <property type="match status" value="1"/>
</dbReference>
<keyword evidence="1" id="KW-0963">Cytoplasm</keyword>
<dbReference type="OrthoDB" id="9796039at2"/>
<name>A0A344THM6_9BACT</name>
<evidence type="ECO:0000313" key="7">
    <source>
        <dbReference type="Proteomes" id="UP000251993"/>
    </source>
</evidence>
<dbReference type="SUPFAM" id="SSF109854">
    <property type="entry name" value="DinB/YfiT-like putative metalloenzymes"/>
    <property type="match status" value="1"/>
</dbReference>
<keyword evidence="2" id="KW-0479">Metal-binding</keyword>
<dbReference type="AlphaFoldDB" id="A0A344THM6"/>
<gene>
    <name evidence="6" type="ORF">DR864_10555</name>
</gene>
<proteinExistence type="inferred from homology"/>
<dbReference type="InterPro" id="IPR023774">
    <property type="entry name" value="Put_metal_dep_hydrolase_YfiT"/>
</dbReference>
<evidence type="ECO:0000256" key="2">
    <source>
        <dbReference type="ARBA" id="ARBA00022723"/>
    </source>
</evidence>
<protein>
    <submittedName>
        <fullName evidence="6">Putative metal-dependent hydrolase</fullName>
    </submittedName>
</protein>
<keyword evidence="7" id="KW-1185">Reference proteome</keyword>
<accession>A0A344THM6</accession>
<keyword evidence="3 6" id="KW-0378">Hydrolase</keyword>
<dbReference type="GO" id="GO:0016787">
    <property type="term" value="F:hydrolase activity"/>
    <property type="evidence" value="ECO:0007669"/>
    <property type="project" value="UniProtKB-KW"/>
</dbReference>
<dbReference type="KEGG" id="run:DR864_10555"/>
<evidence type="ECO:0000256" key="1">
    <source>
        <dbReference type="ARBA" id="ARBA00022490"/>
    </source>
</evidence>
<dbReference type="RefSeq" id="WP_114066932.1">
    <property type="nucleotide sequence ID" value="NZ_CP030850.1"/>
</dbReference>
<dbReference type="GO" id="GO:0046872">
    <property type="term" value="F:metal ion binding"/>
    <property type="evidence" value="ECO:0007669"/>
    <property type="project" value="UniProtKB-KW"/>
</dbReference>
<keyword evidence="4" id="KW-0862">Zinc</keyword>
<sequence>MESLKYPIGRFQTGKTYTMAETQSQIQTISALPSKLFNIVNPLSASQLETPYRPGGWTVTQTVHHVVDSHMNAYIRFKLALTEDNPFIKPYEEALWAELADGKGAPLDWSLQLLKYLHLRWVMLLNSLTETELQRTYFHPETKRVFALQEVVAMYAWHSEHHYEHIHQLCLREGWILE</sequence>
<dbReference type="EMBL" id="CP030850">
    <property type="protein sequence ID" value="AXE18147.1"/>
    <property type="molecule type" value="Genomic_DNA"/>
</dbReference>
<dbReference type="InterPro" id="IPR034660">
    <property type="entry name" value="DinB/YfiT-like"/>
</dbReference>
<dbReference type="Proteomes" id="UP000251993">
    <property type="component" value="Chromosome"/>
</dbReference>
<evidence type="ECO:0000259" key="5">
    <source>
        <dbReference type="Pfam" id="PF12867"/>
    </source>
</evidence>
<reference evidence="6 7" key="1">
    <citation type="submission" date="2018-07" db="EMBL/GenBank/DDBJ databases">
        <title>Genome sequencing of Runella.</title>
        <authorList>
            <person name="Baek M.-G."/>
            <person name="Yi H."/>
        </authorList>
    </citation>
    <scope>NUCLEOTIDE SEQUENCE [LARGE SCALE GENOMIC DNA]</scope>
    <source>
        <strain evidence="6 7">HYN0085</strain>
    </source>
</reference>
<evidence type="ECO:0000256" key="3">
    <source>
        <dbReference type="ARBA" id="ARBA00022801"/>
    </source>
</evidence>
<dbReference type="Pfam" id="PF12867">
    <property type="entry name" value="DinB_2"/>
    <property type="match status" value="1"/>
</dbReference>
<dbReference type="InterPro" id="IPR024775">
    <property type="entry name" value="DinB-like"/>
</dbReference>
<evidence type="ECO:0000313" key="6">
    <source>
        <dbReference type="EMBL" id="AXE18147.1"/>
    </source>
</evidence>
<evidence type="ECO:0000256" key="4">
    <source>
        <dbReference type="ARBA" id="ARBA00022833"/>
    </source>
</evidence>
<feature type="domain" description="DinB-like" evidence="5">
    <location>
        <begin position="33"/>
        <end position="166"/>
    </location>
</feature>
<organism evidence="6 7">
    <name type="scientific">Runella rosea</name>
    <dbReference type="NCBI Taxonomy" id="2259595"/>
    <lineage>
        <taxon>Bacteria</taxon>
        <taxon>Pseudomonadati</taxon>
        <taxon>Bacteroidota</taxon>
        <taxon>Cytophagia</taxon>
        <taxon>Cytophagales</taxon>
        <taxon>Spirosomataceae</taxon>
        <taxon>Runella</taxon>
    </lineage>
</organism>